<evidence type="ECO:0000313" key="26">
    <source>
        <dbReference type="EMBL" id="CRG92922.1"/>
    </source>
</evidence>
<dbReference type="PANTHER" id="PTHR42648">
    <property type="entry name" value="TRANSPOSASE, PUTATIVE-RELATED"/>
    <property type="match status" value="1"/>
</dbReference>
<evidence type="ECO:0000256" key="16">
    <source>
        <dbReference type="ARBA" id="ARBA00022918"/>
    </source>
</evidence>
<comment type="catalytic activity">
    <reaction evidence="22">
        <text>DNA(n) + a 2'-deoxyribonucleoside 5'-triphosphate = DNA(n+1) + diphosphate</text>
        <dbReference type="Rhea" id="RHEA:22508"/>
        <dbReference type="Rhea" id="RHEA-COMP:17339"/>
        <dbReference type="Rhea" id="RHEA-COMP:17340"/>
        <dbReference type="ChEBI" id="CHEBI:33019"/>
        <dbReference type="ChEBI" id="CHEBI:61560"/>
        <dbReference type="ChEBI" id="CHEBI:173112"/>
        <dbReference type="EC" id="2.7.7.49"/>
    </reaction>
</comment>
<dbReference type="GO" id="GO:0004519">
    <property type="term" value="F:endonuclease activity"/>
    <property type="evidence" value="ECO:0007669"/>
    <property type="project" value="UniProtKB-KW"/>
</dbReference>
<evidence type="ECO:0000256" key="22">
    <source>
        <dbReference type="ARBA" id="ARBA00048173"/>
    </source>
</evidence>
<feature type="compositionally biased region" description="Basic and acidic residues" evidence="24">
    <location>
        <begin position="332"/>
        <end position="351"/>
    </location>
</feature>
<feature type="compositionally biased region" description="Polar residues" evidence="24">
    <location>
        <begin position="928"/>
        <end position="942"/>
    </location>
</feature>
<evidence type="ECO:0000256" key="24">
    <source>
        <dbReference type="SAM" id="MobiDB-lite"/>
    </source>
</evidence>
<dbReference type="GO" id="GO:0005634">
    <property type="term" value="C:nucleus"/>
    <property type="evidence" value="ECO:0007669"/>
    <property type="project" value="UniProtKB-ARBA"/>
</dbReference>
<keyword evidence="7" id="KW-0479">Metal-binding</keyword>
<evidence type="ECO:0000256" key="9">
    <source>
        <dbReference type="ARBA" id="ARBA00022750"/>
    </source>
</evidence>
<dbReference type="GO" id="GO:0006310">
    <property type="term" value="P:DNA recombination"/>
    <property type="evidence" value="ECO:0007669"/>
    <property type="project" value="UniProtKB-KW"/>
</dbReference>
<dbReference type="GO" id="GO:0046872">
    <property type="term" value="F:metal ion binding"/>
    <property type="evidence" value="ECO:0007669"/>
    <property type="project" value="UniProtKB-KW"/>
</dbReference>
<feature type="region of interest" description="Disordered" evidence="24">
    <location>
        <begin position="925"/>
        <end position="952"/>
    </location>
</feature>
<evidence type="ECO:0000256" key="8">
    <source>
        <dbReference type="ARBA" id="ARBA00022741"/>
    </source>
</evidence>
<gene>
    <name evidence="26" type="ORF">PISL3812_10003</name>
</gene>
<evidence type="ECO:0000256" key="18">
    <source>
        <dbReference type="ARBA" id="ARBA00023113"/>
    </source>
</evidence>
<keyword evidence="17" id="KW-0239">DNA-directed DNA polymerase</keyword>
<evidence type="ECO:0000256" key="1">
    <source>
        <dbReference type="ARBA" id="ARBA00002180"/>
    </source>
</evidence>
<evidence type="ECO:0000256" key="4">
    <source>
        <dbReference type="ARBA" id="ARBA00022670"/>
    </source>
</evidence>
<feature type="compositionally biased region" description="Acidic residues" evidence="24">
    <location>
        <begin position="365"/>
        <end position="378"/>
    </location>
</feature>
<dbReference type="InterPro" id="IPR039537">
    <property type="entry name" value="Retrotran_Ty1/copia-like"/>
</dbReference>
<keyword evidence="3" id="KW-1188">Viral release from host cell</keyword>
<accession>A0A0U1MC67</accession>
<feature type="region of interest" description="Disordered" evidence="24">
    <location>
        <begin position="1034"/>
        <end position="1053"/>
    </location>
</feature>
<comment type="function">
    <text evidence="1">The aspartyl protease (PR) mediates the proteolytic cleavages of the Gag and Gag-Pol polyproteins after assembly of the VLP.</text>
</comment>
<evidence type="ECO:0000256" key="5">
    <source>
        <dbReference type="ARBA" id="ARBA00022695"/>
    </source>
</evidence>
<dbReference type="Proteomes" id="UP000054383">
    <property type="component" value="Unassembled WGS sequence"/>
</dbReference>
<dbReference type="Pfam" id="PF25597">
    <property type="entry name" value="SH3_retrovirus"/>
    <property type="match status" value="1"/>
</dbReference>
<evidence type="ECO:0000259" key="25">
    <source>
        <dbReference type="PROSITE" id="PS50994"/>
    </source>
</evidence>
<evidence type="ECO:0000256" key="19">
    <source>
        <dbReference type="ARBA" id="ARBA00023125"/>
    </source>
</evidence>
<feature type="domain" description="Integrase catalytic" evidence="25">
    <location>
        <begin position="612"/>
        <end position="774"/>
    </location>
</feature>
<evidence type="ECO:0000256" key="17">
    <source>
        <dbReference type="ARBA" id="ARBA00022932"/>
    </source>
</evidence>
<evidence type="ECO:0000256" key="11">
    <source>
        <dbReference type="ARBA" id="ARBA00022801"/>
    </source>
</evidence>
<evidence type="ECO:0000256" key="3">
    <source>
        <dbReference type="ARBA" id="ARBA00022612"/>
    </source>
</evidence>
<feature type="compositionally biased region" description="Pro residues" evidence="24">
    <location>
        <begin position="48"/>
        <end position="64"/>
    </location>
</feature>
<dbReference type="GO" id="GO:0003887">
    <property type="term" value="F:DNA-directed DNA polymerase activity"/>
    <property type="evidence" value="ECO:0007669"/>
    <property type="project" value="UniProtKB-KW"/>
</dbReference>
<evidence type="ECO:0000256" key="6">
    <source>
        <dbReference type="ARBA" id="ARBA00022722"/>
    </source>
</evidence>
<dbReference type="STRING" id="28573.A0A0U1MC67"/>
<dbReference type="Gene3D" id="3.30.420.10">
    <property type="entry name" value="Ribonuclease H-like superfamily/Ribonuclease H"/>
    <property type="match status" value="1"/>
</dbReference>
<evidence type="ECO:0000256" key="2">
    <source>
        <dbReference type="ARBA" id="ARBA00022578"/>
    </source>
</evidence>
<keyword evidence="2" id="KW-0815">Transposition</keyword>
<dbReference type="EMBL" id="CVMT01000041">
    <property type="protein sequence ID" value="CRG92922.1"/>
    <property type="molecule type" value="Genomic_DNA"/>
</dbReference>
<dbReference type="PANTHER" id="PTHR42648:SF11">
    <property type="entry name" value="TRANSPOSON TY4-P GAG-POL POLYPROTEIN"/>
    <property type="match status" value="1"/>
</dbReference>
<dbReference type="PROSITE" id="PS50994">
    <property type="entry name" value="INTEGRASE"/>
    <property type="match status" value="1"/>
</dbReference>
<feature type="region of interest" description="Disordered" evidence="24">
    <location>
        <begin position="995"/>
        <end position="1027"/>
    </location>
</feature>
<keyword evidence="8" id="KW-0547">Nucleotide-binding</keyword>
<keyword evidence="17" id="KW-0808">Transferase</keyword>
<feature type="region of interest" description="Disordered" evidence="24">
    <location>
        <begin position="1064"/>
        <end position="1093"/>
    </location>
</feature>
<protein>
    <recommendedName>
        <fullName evidence="25">Integrase catalytic domain-containing protein</fullName>
    </recommendedName>
</protein>
<dbReference type="InterPro" id="IPR036397">
    <property type="entry name" value="RNaseH_sf"/>
</dbReference>
<keyword evidence="12" id="KW-0067">ATP-binding</keyword>
<keyword evidence="20" id="KW-0233">DNA recombination</keyword>
<keyword evidence="4" id="KW-0645">Protease</keyword>
<feature type="region of interest" description="Disordered" evidence="24">
    <location>
        <begin position="891"/>
        <end position="913"/>
    </location>
</feature>
<dbReference type="InterPro" id="IPR012337">
    <property type="entry name" value="RNaseH-like_sf"/>
</dbReference>
<dbReference type="GO" id="GO:0006508">
    <property type="term" value="P:proteolysis"/>
    <property type="evidence" value="ECO:0007669"/>
    <property type="project" value="UniProtKB-KW"/>
</dbReference>
<dbReference type="GO" id="GO:0003964">
    <property type="term" value="F:RNA-directed DNA polymerase activity"/>
    <property type="evidence" value="ECO:0007669"/>
    <property type="project" value="UniProtKB-KW"/>
</dbReference>
<keyword evidence="14" id="KW-0694">RNA-binding</keyword>
<dbReference type="InterPro" id="IPR057670">
    <property type="entry name" value="SH3_retrovirus"/>
</dbReference>
<keyword evidence="19" id="KW-0238">DNA-binding</keyword>
<keyword evidence="27" id="KW-1185">Reference proteome</keyword>
<dbReference type="OrthoDB" id="4356562at2759"/>
<keyword evidence="9" id="KW-0064">Aspartyl protease</keyword>
<feature type="region of interest" description="Disordered" evidence="24">
    <location>
        <begin position="332"/>
        <end position="380"/>
    </location>
</feature>
<keyword evidence="18" id="KW-0917">Virion maturation</keyword>
<sequence length="1648" mass="191317">MPTDTNKEVKIILSDHHDWKNWIQEIKQVATQHEVWEYLNPSSKITPKNPPVKPTQPSRDPPPASEYQEAMTLKEWRTERQFLLETFKYDYRDWEQYKAGVRAVQSHIWEHLDLKNRVYINDIADAREQLIALQDVFAMTTKQERINLVEQYRQICRTPKNYDPEKWAARWRAVYNDCKEADLPDVKDERHKEDFILTTRIIAPEFYQHWNGKRIDSISGGDDLPDLKNILDKFLAYAKTSRTNPKGSRAYATFQGQPEANHQSDSRNTKDSKRTKKNPCGESHTWGFDHCKLHNPDIREPGYKEDSKARKTFDKNYESNPRLRHAFQMWKQCREKKEKSGSSHRESKSDSHANATRTADNHEESEYDFEPEDESDVEEISRPNIGMAVRKQRQLVASAHNSHKHDQILDEEIRNNFIYDTGADVHVCNDQSRFIDFKPCTAQVEVGNTVNTIMGIGNVIIYPSNPLCKEARKGIMLHNVRYVPGFHTNLISASSGRRLGVYYDMKKSILYKDDTPICQLKISGLFFVTWSKRMISVWASRLKLSTVKTTLKNSDDMWHRRLGHANDEIVNHLEAATTGAVVKRTIRQEGEKCVGCALSKAPKQISRVPRERGKRPFENIHVDLIPNLMGYNYHNWVLHAYCDYSHFKIIITTRSKSVQYELIWIIKFIQKEFGVHVVRVYCDGEQALGDNWLEFCKKEVIQFFQTPPDTPEQNPHAERSGGVITVRSRALIVDAQLPHGLWPEAYRAAVYILNRTPVKQLNWKTPYEIAYSESKSRKQMCRPYIGNLYKFGSRAYVKLHKIPQLHKVLPRVQIGYLVGYEAHNIWRIWIPTKNTVIRARDVQFDETKGYNPEDPFTGINISLTMPQQVITTDLPKFGNLDSVNVDNTVFDSIDDNGNLMGTTETRTRTENQDNQALAQENQHIEAAPSSQNLNNPTPIPTQESEEIPDSRSAREITPISHTNEVQAPEAHLSLTKLSQTFSDRLPNKVIQQAESQELATPPRSPHRLPHFHENHQTQRNPSTPLQNQELETQNAPISQHVRQESTAPRDINLELSESNIIEGTRTRHASRRLREAEEENQSLQERRDNKRKRRAHLVKTTLTTEAIMVKAFMASTTFQNKLHRSQLPKEPDSWRELKNHPLKDGFYKAAHAEFIEIQKRGTWNEVSIPDQNHHQVLPVRWVFTYKFDNDDYLTRYKARLCVRGDLQRMTMEDTRAATLAAQTFRTMMALATAFDLEIWQCDAINAFLNSFLDEIVYIHFPDGFKVPGKCLKLIRALYGLKRAPRLWQKELSRQIKKYGFEPVNEDECLFVTNGMILMFFVDDIIVVYNRQYKQQFDKFRKQFIKTYEVREMQEFKWFLGIRIIRDREHHKLWLIQDAYIDKLATIYGLKSHRLVKTPISKRYGPNTGQATAREIHNFQRRIGSLQYAAVTTRADVAFAASHLSQFLKNPSQEHITAADHAIAYLYQTRDRAIQYTAPEPSVKNEVFIAASDAAYADNHDRRSSQGSVYKLYGGIVEWHATKQKTITTSTTEAELLSLSDVGKQIQVWNRLFKSISFKLDHEIRIQCDNKQTVGLMDKKEPPYHSKLRHVDIMNHWLRQEVQDGRISVQWVPTGEMPADGLTKPLPRQKHQEFVQHLGLIEIGHLLGV</sequence>
<dbReference type="Pfam" id="PF22936">
    <property type="entry name" value="Pol_BBD"/>
    <property type="match status" value="1"/>
</dbReference>
<name>A0A0U1MC67_TALIS</name>
<dbReference type="GO" id="GO:0003677">
    <property type="term" value="F:DNA binding"/>
    <property type="evidence" value="ECO:0007669"/>
    <property type="project" value="UniProtKB-KW"/>
</dbReference>
<comment type="catalytic activity">
    <reaction evidence="23">
        <text>DNA(n) + a 2'-deoxyribonucleoside 5'-triphosphate = DNA(n+1) + diphosphate</text>
        <dbReference type="Rhea" id="RHEA:22508"/>
        <dbReference type="Rhea" id="RHEA-COMP:17339"/>
        <dbReference type="Rhea" id="RHEA-COMP:17340"/>
        <dbReference type="ChEBI" id="CHEBI:33019"/>
        <dbReference type="ChEBI" id="CHEBI:61560"/>
        <dbReference type="ChEBI" id="CHEBI:173112"/>
        <dbReference type="EC" id="2.7.7.7"/>
    </reaction>
</comment>
<keyword evidence="6" id="KW-0540">Nuclease</keyword>
<keyword evidence="21" id="KW-0511">Multifunctional enzyme</keyword>
<keyword evidence="16" id="KW-0695">RNA-directed DNA polymerase</keyword>
<dbReference type="SUPFAM" id="SSF53098">
    <property type="entry name" value="Ribonuclease H-like"/>
    <property type="match status" value="1"/>
</dbReference>
<evidence type="ECO:0000256" key="12">
    <source>
        <dbReference type="ARBA" id="ARBA00022840"/>
    </source>
</evidence>
<dbReference type="CDD" id="cd09272">
    <property type="entry name" value="RNase_HI_RT_Ty1"/>
    <property type="match status" value="1"/>
</dbReference>
<dbReference type="GO" id="GO:0003723">
    <property type="term" value="F:RNA binding"/>
    <property type="evidence" value="ECO:0007669"/>
    <property type="project" value="UniProtKB-KW"/>
</dbReference>
<keyword evidence="11" id="KW-0378">Hydrolase</keyword>
<dbReference type="InterPro" id="IPR001584">
    <property type="entry name" value="Integrase_cat-core"/>
</dbReference>
<feature type="compositionally biased region" description="Basic and acidic residues" evidence="24">
    <location>
        <begin position="262"/>
        <end position="272"/>
    </location>
</feature>
<evidence type="ECO:0000256" key="10">
    <source>
        <dbReference type="ARBA" id="ARBA00022759"/>
    </source>
</evidence>
<keyword evidence="10" id="KW-0255">Endonuclease</keyword>
<keyword evidence="15" id="KW-0229">DNA integration</keyword>
<keyword evidence="5" id="KW-0548">Nucleotidyltransferase</keyword>
<dbReference type="InterPro" id="IPR013103">
    <property type="entry name" value="RVT_2"/>
</dbReference>
<feature type="region of interest" description="Disordered" evidence="24">
    <location>
        <begin position="41"/>
        <end position="65"/>
    </location>
</feature>
<dbReference type="InterPro" id="IPR054722">
    <property type="entry name" value="PolX-like_BBD"/>
</dbReference>
<evidence type="ECO:0000256" key="14">
    <source>
        <dbReference type="ARBA" id="ARBA00022884"/>
    </source>
</evidence>
<evidence type="ECO:0000256" key="20">
    <source>
        <dbReference type="ARBA" id="ARBA00023172"/>
    </source>
</evidence>
<dbReference type="OMA" id="QIHKQAR"/>
<evidence type="ECO:0000313" key="27">
    <source>
        <dbReference type="Proteomes" id="UP000054383"/>
    </source>
</evidence>
<evidence type="ECO:0000256" key="15">
    <source>
        <dbReference type="ARBA" id="ARBA00022908"/>
    </source>
</evidence>
<feature type="region of interest" description="Disordered" evidence="24">
    <location>
        <begin position="244"/>
        <end position="320"/>
    </location>
</feature>
<proteinExistence type="predicted"/>
<dbReference type="GO" id="GO:0032196">
    <property type="term" value="P:transposition"/>
    <property type="evidence" value="ECO:0007669"/>
    <property type="project" value="UniProtKB-KW"/>
</dbReference>
<reference evidence="26 27" key="1">
    <citation type="submission" date="2015-04" db="EMBL/GenBank/DDBJ databases">
        <authorList>
            <person name="Syromyatnikov M.Y."/>
            <person name="Popov V.N."/>
        </authorList>
    </citation>
    <scope>NUCLEOTIDE SEQUENCE [LARGE SCALE GENOMIC DNA]</scope>
    <source>
        <strain evidence="26">WF-38-12</strain>
    </source>
</reference>
<dbReference type="Pfam" id="PF07727">
    <property type="entry name" value="RVT_2"/>
    <property type="match status" value="1"/>
</dbReference>
<evidence type="ECO:0000256" key="7">
    <source>
        <dbReference type="ARBA" id="ARBA00022723"/>
    </source>
</evidence>
<keyword evidence="13" id="KW-0460">Magnesium</keyword>
<dbReference type="InterPro" id="IPR043502">
    <property type="entry name" value="DNA/RNA_pol_sf"/>
</dbReference>
<evidence type="ECO:0000256" key="23">
    <source>
        <dbReference type="ARBA" id="ARBA00049244"/>
    </source>
</evidence>
<organism evidence="26 27">
    <name type="scientific">Talaromyces islandicus</name>
    <name type="common">Penicillium islandicum</name>
    <dbReference type="NCBI Taxonomy" id="28573"/>
    <lineage>
        <taxon>Eukaryota</taxon>
        <taxon>Fungi</taxon>
        <taxon>Dikarya</taxon>
        <taxon>Ascomycota</taxon>
        <taxon>Pezizomycotina</taxon>
        <taxon>Eurotiomycetes</taxon>
        <taxon>Eurotiomycetidae</taxon>
        <taxon>Eurotiales</taxon>
        <taxon>Trichocomaceae</taxon>
        <taxon>Talaromyces</taxon>
        <taxon>Talaromyces sect. Islandici</taxon>
    </lineage>
</organism>
<evidence type="ECO:0000256" key="21">
    <source>
        <dbReference type="ARBA" id="ARBA00023268"/>
    </source>
</evidence>
<dbReference type="GO" id="GO:0004190">
    <property type="term" value="F:aspartic-type endopeptidase activity"/>
    <property type="evidence" value="ECO:0007669"/>
    <property type="project" value="UniProtKB-KW"/>
</dbReference>
<dbReference type="SUPFAM" id="SSF56672">
    <property type="entry name" value="DNA/RNA polymerases"/>
    <property type="match status" value="1"/>
</dbReference>
<feature type="compositionally biased region" description="Basic and acidic residues" evidence="24">
    <location>
        <begin position="287"/>
        <end position="317"/>
    </location>
</feature>
<evidence type="ECO:0000256" key="13">
    <source>
        <dbReference type="ARBA" id="ARBA00022842"/>
    </source>
</evidence>
<dbReference type="GO" id="GO:0005524">
    <property type="term" value="F:ATP binding"/>
    <property type="evidence" value="ECO:0007669"/>
    <property type="project" value="UniProtKB-KW"/>
</dbReference>
<dbReference type="GO" id="GO:0015074">
    <property type="term" value="P:DNA integration"/>
    <property type="evidence" value="ECO:0007669"/>
    <property type="project" value="UniProtKB-KW"/>
</dbReference>
<feature type="compositionally biased region" description="Polar residues" evidence="24">
    <location>
        <begin position="1017"/>
        <end position="1027"/>
    </location>
</feature>